<dbReference type="GO" id="GO:0009535">
    <property type="term" value="C:chloroplast thylakoid membrane"/>
    <property type="evidence" value="ECO:0007669"/>
    <property type="project" value="TreeGrafter"/>
</dbReference>
<dbReference type="PROSITE" id="PS00501">
    <property type="entry name" value="SPASE_I_1"/>
    <property type="match status" value="1"/>
</dbReference>
<feature type="domain" description="Peptidase S26" evidence="14">
    <location>
        <begin position="36"/>
        <end position="186"/>
    </location>
</feature>
<evidence type="ECO:0000256" key="9">
    <source>
        <dbReference type="ARBA" id="ARBA00022801"/>
    </source>
</evidence>
<dbReference type="PROSITE" id="PS00761">
    <property type="entry name" value="SPASE_I_3"/>
    <property type="match status" value="1"/>
</dbReference>
<evidence type="ECO:0000256" key="10">
    <source>
        <dbReference type="ARBA" id="ARBA00022946"/>
    </source>
</evidence>
<protein>
    <recommendedName>
        <fullName evidence="5">signal peptidase I</fullName>
        <ecNumber evidence="5">3.4.21.89</ecNumber>
    </recommendedName>
</protein>
<dbReference type="FunFam" id="2.10.109.10:FF:000012">
    <property type="entry name" value="Peptidase/ serine-type peptidase"/>
    <property type="match status" value="1"/>
</dbReference>
<feature type="active site" evidence="12">
    <location>
        <position position="59"/>
    </location>
</feature>
<keyword evidence="7" id="KW-0934">Plastid</keyword>
<dbReference type="GO" id="GO:0006465">
    <property type="term" value="P:signal peptide processing"/>
    <property type="evidence" value="ECO:0007669"/>
    <property type="project" value="InterPro"/>
</dbReference>
<accession>A0AAP0IA64</accession>
<proteinExistence type="inferred from homology"/>
<dbReference type="GO" id="GO:0010027">
    <property type="term" value="P:thylakoid membrane organization"/>
    <property type="evidence" value="ECO:0007669"/>
    <property type="project" value="TreeGrafter"/>
</dbReference>
<evidence type="ECO:0000256" key="7">
    <source>
        <dbReference type="ARBA" id="ARBA00022640"/>
    </source>
</evidence>
<dbReference type="InterPro" id="IPR000223">
    <property type="entry name" value="Pept_S26A_signal_pept_1"/>
</dbReference>
<evidence type="ECO:0000256" key="4">
    <source>
        <dbReference type="ARBA" id="ARBA00009370"/>
    </source>
</evidence>
<evidence type="ECO:0000256" key="1">
    <source>
        <dbReference type="ARBA" id="ARBA00000677"/>
    </source>
</evidence>
<evidence type="ECO:0000256" key="5">
    <source>
        <dbReference type="ARBA" id="ARBA00013208"/>
    </source>
</evidence>
<keyword evidence="13" id="KW-1133">Transmembrane helix</keyword>
<evidence type="ECO:0000256" key="11">
    <source>
        <dbReference type="ARBA" id="ARBA00023136"/>
    </source>
</evidence>
<evidence type="ECO:0000256" key="6">
    <source>
        <dbReference type="ARBA" id="ARBA00022528"/>
    </source>
</evidence>
<name>A0AAP0IA64_9MAGN</name>
<dbReference type="Gene3D" id="2.10.109.10">
    <property type="entry name" value="Umud Fragment, subunit A"/>
    <property type="match status" value="1"/>
</dbReference>
<dbReference type="GO" id="GO:0004252">
    <property type="term" value="F:serine-type endopeptidase activity"/>
    <property type="evidence" value="ECO:0007669"/>
    <property type="project" value="InterPro"/>
</dbReference>
<dbReference type="Proteomes" id="UP001419268">
    <property type="component" value="Unassembled WGS sequence"/>
</dbReference>
<dbReference type="InterPro" id="IPR019758">
    <property type="entry name" value="Pept_S26A_signal_pept_1_CS"/>
</dbReference>
<keyword evidence="13" id="KW-0812">Transmembrane</keyword>
<evidence type="ECO:0000256" key="12">
    <source>
        <dbReference type="PIRSR" id="PIRSR600223-1"/>
    </source>
</evidence>
<keyword evidence="8" id="KW-0645">Protease</keyword>
<evidence type="ECO:0000256" key="13">
    <source>
        <dbReference type="SAM" id="Phobius"/>
    </source>
</evidence>
<keyword evidence="10" id="KW-0809">Transit peptide</keyword>
<dbReference type="GO" id="GO:0009003">
    <property type="term" value="F:signal peptidase activity"/>
    <property type="evidence" value="ECO:0007669"/>
    <property type="project" value="UniProtKB-EC"/>
</dbReference>
<evidence type="ECO:0000259" key="14">
    <source>
        <dbReference type="Pfam" id="PF10502"/>
    </source>
</evidence>
<gene>
    <name evidence="15" type="ORF">Scep_019073</name>
</gene>
<reference evidence="15 16" key="1">
    <citation type="submission" date="2024-01" db="EMBL/GenBank/DDBJ databases">
        <title>Genome assemblies of Stephania.</title>
        <authorList>
            <person name="Yang L."/>
        </authorList>
    </citation>
    <scope>NUCLEOTIDE SEQUENCE [LARGE SCALE GENOMIC DNA]</scope>
    <source>
        <strain evidence="15">JXDWG</strain>
        <tissue evidence="15">Leaf</tissue>
    </source>
</reference>
<comment type="subcellular location">
    <subcellularLocation>
        <location evidence="3">Membrane</location>
    </subcellularLocation>
    <subcellularLocation>
        <location evidence="2">Plastid</location>
        <location evidence="2">Chloroplast</location>
    </subcellularLocation>
</comment>
<evidence type="ECO:0000256" key="2">
    <source>
        <dbReference type="ARBA" id="ARBA00004229"/>
    </source>
</evidence>
<keyword evidence="11 13" id="KW-0472">Membrane</keyword>
<dbReference type="InterPro" id="IPR019756">
    <property type="entry name" value="Pept_S26A_signal_pept_1_Ser-AS"/>
</dbReference>
<dbReference type="CDD" id="cd06530">
    <property type="entry name" value="S26_SPase_I"/>
    <property type="match status" value="1"/>
</dbReference>
<evidence type="ECO:0000313" key="16">
    <source>
        <dbReference type="Proteomes" id="UP001419268"/>
    </source>
</evidence>
<dbReference type="InterPro" id="IPR036286">
    <property type="entry name" value="LexA/Signal_pep-like_sf"/>
</dbReference>
<dbReference type="AlphaFoldDB" id="A0AAP0IA64"/>
<dbReference type="PANTHER" id="PTHR43390:SF10">
    <property type="entry name" value="PEPTIDASE S26 DOMAIN-CONTAINING PROTEIN"/>
    <property type="match status" value="1"/>
</dbReference>
<dbReference type="PANTHER" id="PTHR43390">
    <property type="entry name" value="SIGNAL PEPTIDASE I"/>
    <property type="match status" value="1"/>
</dbReference>
<keyword evidence="6" id="KW-0150">Chloroplast</keyword>
<dbReference type="InterPro" id="IPR019533">
    <property type="entry name" value="Peptidase_S26"/>
</dbReference>
<dbReference type="SUPFAM" id="SSF51306">
    <property type="entry name" value="LexA/Signal peptidase"/>
    <property type="match status" value="1"/>
</dbReference>
<dbReference type="NCBIfam" id="TIGR02227">
    <property type="entry name" value="sigpep_I_bact"/>
    <property type="match status" value="1"/>
</dbReference>
<feature type="transmembrane region" description="Helical" evidence="13">
    <location>
        <begin position="36"/>
        <end position="55"/>
    </location>
</feature>
<sequence>MNLSRLSVLNRLFLGFPSIRLSQCWAFLRFPNLDGFMSVLVLFLIWSMVVEIRFIPSSSMYPTLRVGDRIIVERVSHYIKTPSVDDIVLFRAPKNLQEIGYKKEDVFIKRIVAKAGDLVVVHHGSLYVNGLAKIEDFIAEQPSYKLSPTRVPGGHVYVLGDNRNNSCDSHVWGALPVENIVGRYVMCSSSLNT</sequence>
<evidence type="ECO:0000256" key="3">
    <source>
        <dbReference type="ARBA" id="ARBA00004370"/>
    </source>
</evidence>
<organism evidence="15 16">
    <name type="scientific">Stephania cephalantha</name>
    <dbReference type="NCBI Taxonomy" id="152367"/>
    <lineage>
        <taxon>Eukaryota</taxon>
        <taxon>Viridiplantae</taxon>
        <taxon>Streptophyta</taxon>
        <taxon>Embryophyta</taxon>
        <taxon>Tracheophyta</taxon>
        <taxon>Spermatophyta</taxon>
        <taxon>Magnoliopsida</taxon>
        <taxon>Ranunculales</taxon>
        <taxon>Menispermaceae</taxon>
        <taxon>Menispermoideae</taxon>
        <taxon>Cissampelideae</taxon>
        <taxon>Stephania</taxon>
    </lineage>
</organism>
<evidence type="ECO:0000313" key="15">
    <source>
        <dbReference type="EMBL" id="KAK9111554.1"/>
    </source>
</evidence>
<comment type="similarity">
    <text evidence="4">Belongs to the peptidase S26 family.</text>
</comment>
<keyword evidence="9" id="KW-0378">Hydrolase</keyword>
<dbReference type="EC" id="3.4.21.89" evidence="5"/>
<comment type="caution">
    <text evidence="15">The sequence shown here is derived from an EMBL/GenBank/DDBJ whole genome shotgun (WGS) entry which is preliminary data.</text>
</comment>
<dbReference type="EMBL" id="JBBNAG010000008">
    <property type="protein sequence ID" value="KAK9111554.1"/>
    <property type="molecule type" value="Genomic_DNA"/>
</dbReference>
<feature type="active site" evidence="12">
    <location>
        <position position="109"/>
    </location>
</feature>
<evidence type="ECO:0000256" key="8">
    <source>
        <dbReference type="ARBA" id="ARBA00022670"/>
    </source>
</evidence>
<dbReference type="PRINTS" id="PR00727">
    <property type="entry name" value="LEADERPTASE"/>
</dbReference>
<dbReference type="Pfam" id="PF10502">
    <property type="entry name" value="Peptidase_S26"/>
    <property type="match status" value="1"/>
</dbReference>
<keyword evidence="16" id="KW-1185">Reference proteome</keyword>
<comment type="catalytic activity">
    <reaction evidence="1">
        <text>Cleavage of hydrophobic, N-terminal signal or leader sequences from secreted and periplasmic proteins.</text>
        <dbReference type="EC" id="3.4.21.89"/>
    </reaction>
</comment>